<keyword evidence="5 12" id="KW-0328">Glycosyltransferase</keyword>
<dbReference type="InterPro" id="IPR001296">
    <property type="entry name" value="Glyco_trans_1"/>
</dbReference>
<comment type="pathway">
    <text evidence="2 12">Protein modification; protein glycosylation.</text>
</comment>
<dbReference type="GO" id="GO:0005789">
    <property type="term" value="C:endoplasmic reticulum membrane"/>
    <property type="evidence" value="ECO:0007669"/>
    <property type="project" value="UniProtKB-SubCell"/>
</dbReference>
<dbReference type="GO" id="GO:0006487">
    <property type="term" value="P:protein N-linked glycosylation"/>
    <property type="evidence" value="ECO:0007669"/>
    <property type="project" value="TreeGrafter"/>
</dbReference>
<evidence type="ECO:0000256" key="4">
    <source>
        <dbReference type="ARBA" id="ARBA00022018"/>
    </source>
</evidence>
<evidence type="ECO:0000256" key="12">
    <source>
        <dbReference type="RuleBase" id="RU367051"/>
    </source>
</evidence>
<gene>
    <name evidence="15" type="ORF">BCV69DRAFT_281512</name>
</gene>
<dbReference type="PANTHER" id="PTHR45919:SF1">
    <property type="entry name" value="GDP-MAN:MAN(3)GLCNAC(2)-PP-DOL ALPHA-1,2-MANNOSYLTRANSFERASE"/>
    <property type="match status" value="1"/>
</dbReference>
<dbReference type="CDD" id="cd03806">
    <property type="entry name" value="GT4_ALG11-like"/>
    <property type="match status" value="1"/>
</dbReference>
<evidence type="ECO:0000256" key="5">
    <source>
        <dbReference type="ARBA" id="ARBA00022676"/>
    </source>
</evidence>
<protein>
    <recommendedName>
        <fullName evidence="4 12">GDP-Man:Man(3)GlcNAc(2)-PP-Dol alpha-1,2-mannosyltransferase</fullName>
        <ecNumber evidence="3 12">2.4.1.131</ecNumber>
    </recommendedName>
</protein>
<evidence type="ECO:0000313" key="16">
    <source>
        <dbReference type="Proteomes" id="UP000245942"/>
    </source>
</evidence>
<dbReference type="RefSeq" id="XP_025349693.1">
    <property type="nucleotide sequence ID" value="XM_025492014.1"/>
</dbReference>
<feature type="domain" description="Glycosyl transferase family 1" evidence="13">
    <location>
        <begin position="349"/>
        <end position="526"/>
    </location>
</feature>
<dbReference type="InterPro" id="IPR038013">
    <property type="entry name" value="ALG11"/>
</dbReference>
<evidence type="ECO:0000259" key="14">
    <source>
        <dbReference type="Pfam" id="PF15924"/>
    </source>
</evidence>
<keyword evidence="16" id="KW-1185">Reference proteome</keyword>
<accession>A0A316UF60</accession>
<evidence type="ECO:0000256" key="2">
    <source>
        <dbReference type="ARBA" id="ARBA00004922"/>
    </source>
</evidence>
<keyword evidence="6 12" id="KW-0808">Transferase</keyword>
<name>A0A316UF60_9BASI</name>
<dbReference type="STRING" id="1684307.A0A316UF60"/>
<evidence type="ECO:0000313" key="15">
    <source>
        <dbReference type="EMBL" id="PWN22533.1"/>
    </source>
</evidence>
<dbReference type="EMBL" id="KZ819323">
    <property type="protein sequence ID" value="PWN22533.1"/>
    <property type="molecule type" value="Genomic_DNA"/>
</dbReference>
<keyword evidence="9" id="KW-1133">Transmembrane helix</keyword>
<evidence type="ECO:0000256" key="7">
    <source>
        <dbReference type="ARBA" id="ARBA00022692"/>
    </source>
</evidence>
<comment type="function">
    <text evidence="12">GDP-Man:Man(3)GlcNAc(2)-PP-Dol alpha-1,2-mannosyltransferase that operates in the biosynthetic pathway of dolichol-linked oligosaccharides, the glycan precursors employed in protein asparagine (N)-glycosylation. The assembly of dolichol-linked oligosaccharides begins on the cytosolic side of the endoplasmic reticulum membrane and finishes in its lumen. The sequential addition of sugars to dolichol pyrophosphate produces dolichol-linked oligosaccharides containing fourteen sugars, including two GlcNAcs, nine mannoses and three glucoses. Once assembled, the oligosaccharide is transferred from the lipid to nascent proteins by oligosaccharyltransferases. Catalyzes, on the cytoplasmic face of the endoplasmic reticulum, the addition of the fourth and fifth mannose residues to the dolichol-linked oligosaccharide chain, to produce Man(5)GlcNAc(2)-PP-dolichol core oligosaccharide.</text>
</comment>
<evidence type="ECO:0000259" key="13">
    <source>
        <dbReference type="Pfam" id="PF00534"/>
    </source>
</evidence>
<keyword evidence="7" id="KW-0812">Transmembrane</keyword>
<evidence type="ECO:0000256" key="1">
    <source>
        <dbReference type="ARBA" id="ARBA00004389"/>
    </source>
</evidence>
<dbReference type="InterPro" id="IPR031814">
    <property type="entry name" value="ALG11_N"/>
</dbReference>
<dbReference type="UniPathway" id="UPA00378"/>
<dbReference type="OrthoDB" id="2276068at2759"/>
<dbReference type="EC" id="2.4.1.131" evidence="3 12"/>
<evidence type="ECO:0000256" key="3">
    <source>
        <dbReference type="ARBA" id="ARBA00012645"/>
    </source>
</evidence>
<dbReference type="AlphaFoldDB" id="A0A316UF60"/>
<keyword evidence="8 12" id="KW-0256">Endoplasmic reticulum</keyword>
<evidence type="ECO:0000256" key="8">
    <source>
        <dbReference type="ARBA" id="ARBA00022824"/>
    </source>
</evidence>
<comment type="subcellular location">
    <subcellularLocation>
        <location evidence="1">Endoplasmic reticulum membrane</location>
        <topology evidence="1">Single-pass membrane protein</topology>
    </subcellularLocation>
</comment>
<evidence type="ECO:0000256" key="6">
    <source>
        <dbReference type="ARBA" id="ARBA00022679"/>
    </source>
</evidence>
<proteinExistence type="inferred from homology"/>
<sequence>MTTSTSPTPPSWAQRIFLTLCLLSLSLSLLCFRTITSYLRHTRKSNVKRRRALLSRLGLAVETRTERYTIIGFFHPYCNAGGGGERVLFEAMRYHLEEPKTICIVYTGDVTASHSLQTSRPRAVGERTSSIADGGGGMATQEEILRKAADRFAISLEAYKDRIAFLPLSSRRLVSDSYWSRLTLLGQSLGSVVLAKEACEELIPDVFIDTMGYAFTYPVMRAFNRTVPIGAYVHYPTISTDMLQRVKSRKAGHTNDAAVARSALRSQVKLWYYQCFAWLYSWALKRSDVIVANGTWTRDHINRLILNRGQLKDVQSAAASSSPSTSRRVDRQASIVYPPCDTSSLQDFPLQGRGNTIVSLAQFRPEKEHRTQLLILRGLLDRYPQYAKAEEHPVKLIMMGSCRNTGDEERIASLRSLSSELHLDPYVDFIINAPYPRILSELSTASIGLSTMVDEHFGINVVEFLAAGLLTLSHASAGPLLDIAVPDEEGLRTGFHAKDSEGFVERLAEMLQMREEERVEVRRRARLRALRTFSAEAFRGAWERELWLRLQQKIPVAPGANSVKKRN</sequence>
<keyword evidence="10" id="KW-0472">Membrane</keyword>
<dbReference type="Proteomes" id="UP000245942">
    <property type="component" value="Unassembled WGS sequence"/>
</dbReference>
<dbReference type="PANTHER" id="PTHR45919">
    <property type="entry name" value="GDP-MAN:MAN(3)GLCNAC(2)-PP-DOL ALPHA-1,2-MANNOSYLTRANSFERASE"/>
    <property type="match status" value="1"/>
</dbReference>
<comment type="catalytic activity">
    <reaction evidence="11 12">
        <text>an alpha-D-Man-(1-&gt;3)-[alpha-D-Man-(1-&gt;6)]-beta-D-Man-(1-&gt;4)-beta-D-GlcNAc-(1-&gt;4)-alpha-D-GlcNAc-diphospho-di-trans,poly-cis-dolichol + 2 GDP-alpha-D-mannose = an alpha-D-Man-(1-&gt;2)-alpha-D-Man-(1-&gt;2)-alpha-D-Man-(1-&gt;3)-[alpha-D-Man-(1-&gt;6)]-beta-D-Man-(1-&gt;4)-beta-D-GlcNAc-(1-&gt;4)-alpha-D-GlcNAc-diphospho-di-trans,poly-cis-dolichol + 2 GDP + 2 H(+)</text>
        <dbReference type="Rhea" id="RHEA:29523"/>
        <dbReference type="Rhea" id="RHEA-COMP:19515"/>
        <dbReference type="Rhea" id="RHEA-COMP:19516"/>
        <dbReference type="ChEBI" id="CHEBI:15378"/>
        <dbReference type="ChEBI" id="CHEBI:57527"/>
        <dbReference type="ChEBI" id="CHEBI:58189"/>
        <dbReference type="ChEBI" id="CHEBI:132511"/>
        <dbReference type="ChEBI" id="CHEBI:132515"/>
        <dbReference type="EC" id="2.4.1.131"/>
    </reaction>
    <physiologicalReaction direction="left-to-right" evidence="11 12">
        <dbReference type="Rhea" id="RHEA:29524"/>
    </physiologicalReaction>
</comment>
<dbReference type="Pfam" id="PF00534">
    <property type="entry name" value="Glycos_transf_1"/>
    <property type="match status" value="1"/>
</dbReference>
<reference evidence="15 16" key="1">
    <citation type="journal article" date="2018" name="Mol. Biol. Evol.">
        <title>Broad Genomic Sampling Reveals a Smut Pathogenic Ancestry of the Fungal Clade Ustilaginomycotina.</title>
        <authorList>
            <person name="Kijpornyongpan T."/>
            <person name="Mondo S.J."/>
            <person name="Barry K."/>
            <person name="Sandor L."/>
            <person name="Lee J."/>
            <person name="Lipzen A."/>
            <person name="Pangilinan J."/>
            <person name="LaButti K."/>
            <person name="Hainaut M."/>
            <person name="Henrissat B."/>
            <person name="Grigoriev I.V."/>
            <person name="Spatafora J.W."/>
            <person name="Aime M.C."/>
        </authorList>
    </citation>
    <scope>NUCLEOTIDE SEQUENCE [LARGE SCALE GENOMIC DNA]</scope>
    <source>
        <strain evidence="15 16">MCA 4718</strain>
    </source>
</reference>
<organism evidence="15 16">
    <name type="scientific">Pseudomicrostroma glucosiphilum</name>
    <dbReference type="NCBI Taxonomy" id="1684307"/>
    <lineage>
        <taxon>Eukaryota</taxon>
        <taxon>Fungi</taxon>
        <taxon>Dikarya</taxon>
        <taxon>Basidiomycota</taxon>
        <taxon>Ustilaginomycotina</taxon>
        <taxon>Exobasidiomycetes</taxon>
        <taxon>Microstromatales</taxon>
        <taxon>Microstromatales incertae sedis</taxon>
        <taxon>Pseudomicrostroma</taxon>
    </lineage>
</organism>
<dbReference type="Gene3D" id="3.40.50.2000">
    <property type="entry name" value="Glycogen Phosphorylase B"/>
    <property type="match status" value="1"/>
</dbReference>
<dbReference type="GeneID" id="37013748"/>
<evidence type="ECO:0000256" key="10">
    <source>
        <dbReference type="ARBA" id="ARBA00023136"/>
    </source>
</evidence>
<evidence type="ECO:0000256" key="11">
    <source>
        <dbReference type="ARBA" id="ARBA00045065"/>
    </source>
</evidence>
<feature type="domain" description="ALG11 mannosyltransferase N-terminal" evidence="14">
    <location>
        <begin position="69"/>
        <end position="304"/>
    </location>
</feature>
<comment type="similarity">
    <text evidence="12">Belongs to the glycosyltransferase group 1 family. Glycosyltransferase 4 subfamily.</text>
</comment>
<evidence type="ECO:0000256" key="9">
    <source>
        <dbReference type="ARBA" id="ARBA00022989"/>
    </source>
</evidence>
<dbReference type="GO" id="GO:0004377">
    <property type="term" value="F:GDP-Man:Man(3)GlcNAc(2)-PP-Dol alpha-1,2-mannosyltransferase activity"/>
    <property type="evidence" value="ECO:0007669"/>
    <property type="project" value="UniProtKB-UniRule"/>
</dbReference>
<dbReference type="Pfam" id="PF15924">
    <property type="entry name" value="ALG11_N"/>
    <property type="match status" value="1"/>
</dbReference>
<dbReference type="SUPFAM" id="SSF53756">
    <property type="entry name" value="UDP-Glycosyltransferase/glycogen phosphorylase"/>
    <property type="match status" value="1"/>
</dbReference>